<dbReference type="AlphaFoldDB" id="A0A117M6U4"/>
<organism evidence="6 7">
    <name type="scientific">candidate division TA06 bacterium 34_109</name>
    <dbReference type="NCBI Taxonomy" id="1635277"/>
    <lineage>
        <taxon>Bacteria</taxon>
        <taxon>Bacteria division TA06</taxon>
    </lineage>
</organism>
<feature type="transmembrane region" description="Helical" evidence="5">
    <location>
        <begin position="28"/>
        <end position="46"/>
    </location>
</feature>
<evidence type="ECO:0000256" key="5">
    <source>
        <dbReference type="SAM" id="Phobius"/>
    </source>
</evidence>
<keyword evidence="2 5" id="KW-0812">Transmembrane</keyword>
<proteinExistence type="predicted"/>
<comment type="caution">
    <text evidence="6">The sequence shown here is derived from an EMBL/GenBank/DDBJ whole genome shotgun (WGS) entry which is preliminary data.</text>
</comment>
<keyword evidence="3 5" id="KW-1133">Transmembrane helix</keyword>
<dbReference type="GO" id="GO:0009403">
    <property type="term" value="P:toxin biosynthetic process"/>
    <property type="evidence" value="ECO:0007669"/>
    <property type="project" value="InterPro"/>
</dbReference>
<evidence type="ECO:0000313" key="6">
    <source>
        <dbReference type="EMBL" id="KUK87534.1"/>
    </source>
</evidence>
<evidence type="ECO:0000256" key="4">
    <source>
        <dbReference type="ARBA" id="ARBA00023136"/>
    </source>
</evidence>
<dbReference type="GO" id="GO:0016020">
    <property type="term" value="C:membrane"/>
    <property type="evidence" value="ECO:0007669"/>
    <property type="project" value="UniProtKB-SubCell"/>
</dbReference>
<name>A0A117M6U4_UNCT6</name>
<dbReference type="Pfam" id="PF02674">
    <property type="entry name" value="Colicin_V"/>
    <property type="match status" value="1"/>
</dbReference>
<protein>
    <submittedName>
        <fullName evidence="6">Colicin V production protein</fullName>
    </submittedName>
</protein>
<gene>
    <name evidence="6" type="ORF">XE03_0701</name>
</gene>
<feature type="transmembrane region" description="Helical" evidence="5">
    <location>
        <begin position="66"/>
        <end position="90"/>
    </location>
</feature>
<evidence type="ECO:0000256" key="2">
    <source>
        <dbReference type="ARBA" id="ARBA00022692"/>
    </source>
</evidence>
<comment type="subcellular location">
    <subcellularLocation>
        <location evidence="1">Membrane</location>
        <topology evidence="1">Multi-pass membrane protein</topology>
    </subcellularLocation>
</comment>
<evidence type="ECO:0000256" key="3">
    <source>
        <dbReference type="ARBA" id="ARBA00022989"/>
    </source>
</evidence>
<keyword evidence="4 5" id="KW-0472">Membrane</keyword>
<evidence type="ECO:0000313" key="7">
    <source>
        <dbReference type="Proteomes" id="UP000053467"/>
    </source>
</evidence>
<accession>A0A117M6U4</accession>
<dbReference type="PATRIC" id="fig|1635277.3.peg.1705"/>
<reference evidence="7" key="1">
    <citation type="journal article" date="2015" name="MBio">
        <title>Genome-Resolved Metagenomic Analysis Reveals Roles for Candidate Phyla and Other Microbial Community Members in Biogeochemical Transformations in Oil Reservoirs.</title>
        <authorList>
            <person name="Hu P."/>
            <person name="Tom L."/>
            <person name="Singh A."/>
            <person name="Thomas B.C."/>
            <person name="Baker B.J."/>
            <person name="Piceno Y.M."/>
            <person name="Andersen G.L."/>
            <person name="Banfield J.F."/>
        </authorList>
    </citation>
    <scope>NUCLEOTIDE SEQUENCE [LARGE SCALE GENOMIC DNA]</scope>
</reference>
<feature type="transmembrane region" description="Helical" evidence="5">
    <location>
        <begin position="102"/>
        <end position="123"/>
    </location>
</feature>
<feature type="transmembrane region" description="Helical" evidence="5">
    <location>
        <begin position="6"/>
        <end position="21"/>
    </location>
</feature>
<sequence length="159" mass="18297">MNMVDIVSSTLILISSIIGFFKGILQPFGYIFAFIVSFFIALKNYIPFSNFLVGYIKIDGNLIKLLSFLILLIIIFSLIVLVVFIVVKILKKTPLTIFDKIFGFLFWGLVTFLLIGAILNFFASLNLGEIFLKTFKESFVLKYYKIFISSEIIKNVWKY</sequence>
<dbReference type="Proteomes" id="UP000053467">
    <property type="component" value="Unassembled WGS sequence"/>
</dbReference>
<dbReference type="InterPro" id="IPR003825">
    <property type="entry name" value="Colicin-V_CvpA"/>
</dbReference>
<evidence type="ECO:0000256" key="1">
    <source>
        <dbReference type="ARBA" id="ARBA00004141"/>
    </source>
</evidence>
<dbReference type="EMBL" id="LGGX01000004">
    <property type="protein sequence ID" value="KUK87534.1"/>
    <property type="molecule type" value="Genomic_DNA"/>
</dbReference>